<keyword evidence="2" id="KW-0238">DNA-binding</keyword>
<dbReference type="Gene3D" id="1.10.10.10">
    <property type="entry name" value="Winged helix-like DNA-binding domain superfamily/Winged helix DNA-binding domain"/>
    <property type="match status" value="1"/>
</dbReference>
<name>A0ABS8ZWA2_9PSEU</name>
<evidence type="ECO:0000313" key="6">
    <source>
        <dbReference type="Proteomes" id="UP001521150"/>
    </source>
</evidence>
<dbReference type="InterPro" id="IPR000792">
    <property type="entry name" value="Tscrpt_reg_LuxR_C"/>
</dbReference>
<evidence type="ECO:0000256" key="3">
    <source>
        <dbReference type="ARBA" id="ARBA00023163"/>
    </source>
</evidence>
<evidence type="ECO:0000256" key="2">
    <source>
        <dbReference type="ARBA" id="ARBA00023125"/>
    </source>
</evidence>
<evidence type="ECO:0000256" key="1">
    <source>
        <dbReference type="ARBA" id="ARBA00023015"/>
    </source>
</evidence>
<evidence type="ECO:0000259" key="4">
    <source>
        <dbReference type="PROSITE" id="PS50043"/>
    </source>
</evidence>
<gene>
    <name evidence="5" type="ORF">LWC34_55195</name>
</gene>
<dbReference type="InterPro" id="IPR036388">
    <property type="entry name" value="WH-like_DNA-bd_sf"/>
</dbReference>
<feature type="domain" description="HTH luxR-type" evidence="4">
    <location>
        <begin position="715"/>
        <end position="780"/>
    </location>
</feature>
<dbReference type="EMBL" id="JAJVCN010000005">
    <property type="protein sequence ID" value="MCE7011902.1"/>
    <property type="molecule type" value="Genomic_DNA"/>
</dbReference>
<proteinExistence type="predicted"/>
<keyword evidence="1" id="KW-0805">Transcription regulation</keyword>
<dbReference type="PROSITE" id="PS50043">
    <property type="entry name" value="HTH_LUXR_2"/>
    <property type="match status" value="1"/>
</dbReference>
<dbReference type="SUPFAM" id="SSF46894">
    <property type="entry name" value="C-terminal effector domain of the bipartite response regulators"/>
    <property type="match status" value="1"/>
</dbReference>
<dbReference type="CDD" id="cd06170">
    <property type="entry name" value="LuxR_C_like"/>
    <property type="match status" value="1"/>
</dbReference>
<dbReference type="PANTHER" id="PTHR44688">
    <property type="entry name" value="DNA-BINDING TRANSCRIPTIONAL ACTIVATOR DEVR_DOSR"/>
    <property type="match status" value="1"/>
</dbReference>
<protein>
    <submittedName>
        <fullName evidence="5">Helix-turn-helix transcriptional regulator</fullName>
    </submittedName>
</protein>
<dbReference type="Pfam" id="PF00196">
    <property type="entry name" value="GerE"/>
    <property type="match status" value="1"/>
</dbReference>
<dbReference type="Proteomes" id="UP001521150">
    <property type="component" value="Unassembled WGS sequence"/>
</dbReference>
<keyword evidence="6" id="KW-1185">Reference proteome</keyword>
<dbReference type="PANTHER" id="PTHR44688:SF16">
    <property type="entry name" value="DNA-BINDING TRANSCRIPTIONAL ACTIVATOR DEVR_DOSR"/>
    <property type="match status" value="1"/>
</dbReference>
<reference evidence="5 6" key="1">
    <citation type="submission" date="2021-12" db="EMBL/GenBank/DDBJ databases">
        <title>Genome sequence of Kibdelosporangium philippinense ATCC 49844.</title>
        <authorList>
            <person name="Fedorov E.A."/>
            <person name="Omeragic M."/>
            <person name="Shalygina K.F."/>
            <person name="Maclea K.S."/>
        </authorList>
    </citation>
    <scope>NUCLEOTIDE SEQUENCE [LARGE SCALE GENOMIC DNA]</scope>
    <source>
        <strain evidence="5 6">ATCC 49844</strain>
    </source>
</reference>
<organism evidence="5 6">
    <name type="scientific">Kibdelosporangium philippinense</name>
    <dbReference type="NCBI Taxonomy" id="211113"/>
    <lineage>
        <taxon>Bacteria</taxon>
        <taxon>Bacillati</taxon>
        <taxon>Actinomycetota</taxon>
        <taxon>Actinomycetes</taxon>
        <taxon>Pseudonocardiales</taxon>
        <taxon>Pseudonocardiaceae</taxon>
        <taxon>Kibdelosporangium</taxon>
    </lineage>
</organism>
<accession>A0ABS8ZWA2</accession>
<dbReference type="PRINTS" id="PR00038">
    <property type="entry name" value="HTHLUXR"/>
</dbReference>
<dbReference type="InterPro" id="IPR016032">
    <property type="entry name" value="Sig_transdc_resp-reg_C-effctor"/>
</dbReference>
<comment type="caution">
    <text evidence="5">The sequence shown here is derived from an EMBL/GenBank/DDBJ whole genome shotgun (WGS) entry which is preliminary data.</text>
</comment>
<dbReference type="SMART" id="SM00421">
    <property type="entry name" value="HTH_LUXR"/>
    <property type="match status" value="1"/>
</dbReference>
<keyword evidence="3" id="KW-0804">Transcription</keyword>
<sequence>MDEAAKRVLDATEADPPAPVALAVIAPGGYGKTTVLKAFRRVYENAGIRVTDRPGDAEAAVIIDDAHKLPAARLRELAESDVPRLIIALRPWPRTAELSELTRMLGQTVMLTPMDRAQVRSHASGAFGAAPAAELVEFLFKQTGGVPAYVDRLVSSMSSRPVTEVPDAALAAFRYDLDLLEPDVLQYVLAAQAGAGLRTDLLASLLGRDSNDVVTVMEAARATGLLGHDGALLPICHRAIRAVIPAERALAVRQRLAELLLERGESVLPLARSLLGSGVGGAGVAAAFNAAAHEALTEDPALSAKLFAAAVSAGRPVAQCAAGWAHASALAGDLDSAMRLADQAISGSEDKASGARVAATALAHRGQLGRSAELYRWSGDTSFAAIGLIGTGQLVDVDSPDGLPTLLSGAASLMAKGVRESVCGSPVDALSSLVRAAGLLEPAGRGVLLPDSPAALAALVGLHCGELGVAESVLDRAVQSNMGGPLLATRHRLLQAWICMIRGQLSTAAEHLAATRPREPRDWLFAVALEVGLARRNSDVQALRRIWAQACEAVVRHPVDLFTILPLGEFVVAAAKLSDQARLGPHLREAYALTAQLGDPELWTTSLHWGGLHAAIVAEQPSEAADHVAALATNQSRFGRALGEAAQCWLDIVSGRVDPVRAESAARGLHDMGLVWDGSRLAGQAAIRTSDRKAMVTLLDCARELQGKQAVADPTPAAASPLSEREQEVAALVLQGMTYKQVGDQLFISAKTVEHHMARMRQRLGASSRSELLTQLRSLTTRSGASGI</sequence>
<dbReference type="RefSeq" id="WP_233734717.1">
    <property type="nucleotide sequence ID" value="NZ_JAJVCN010000005.1"/>
</dbReference>
<evidence type="ECO:0000313" key="5">
    <source>
        <dbReference type="EMBL" id="MCE7011902.1"/>
    </source>
</evidence>
<dbReference type="PROSITE" id="PS00622">
    <property type="entry name" value="HTH_LUXR_1"/>
    <property type="match status" value="1"/>
</dbReference>